<dbReference type="EMBL" id="KK198757">
    <property type="protein sequence ID" value="KCW73918.1"/>
    <property type="molecule type" value="Genomic_DNA"/>
</dbReference>
<dbReference type="EMBL" id="KK198757">
    <property type="protein sequence ID" value="KCW73919.1"/>
    <property type="molecule type" value="Genomic_DNA"/>
</dbReference>
<dbReference type="PANTHER" id="PTHR33883">
    <property type="entry name" value="WPP DOMAIN-ASSOCIATED PROTEIN"/>
    <property type="match status" value="1"/>
</dbReference>
<feature type="coiled-coil region" evidence="1">
    <location>
        <begin position="830"/>
        <end position="857"/>
    </location>
</feature>
<dbReference type="eggNOG" id="ENOG502QPVR">
    <property type="taxonomic scope" value="Eukaryota"/>
</dbReference>
<reference evidence="2" key="1">
    <citation type="submission" date="2013-07" db="EMBL/GenBank/DDBJ databases">
        <title>The genome of Eucalyptus grandis.</title>
        <authorList>
            <person name="Schmutz J."/>
            <person name="Hayes R."/>
            <person name="Myburg A."/>
            <person name="Tuskan G."/>
            <person name="Grattapaglia D."/>
            <person name="Rokhsar D.S."/>
        </authorList>
    </citation>
    <scope>NUCLEOTIDE SEQUENCE</scope>
    <source>
        <tissue evidence="2">Leaf extractions</tissue>
    </source>
</reference>
<dbReference type="STRING" id="71139.A0A059C658"/>
<evidence type="ECO:0008006" key="3">
    <source>
        <dbReference type="Google" id="ProtNLM"/>
    </source>
</evidence>
<accession>A0A059C658</accession>
<feature type="coiled-coil region" evidence="1">
    <location>
        <begin position="707"/>
        <end position="741"/>
    </location>
</feature>
<dbReference type="AlphaFoldDB" id="A0A059C658"/>
<dbReference type="Gramene" id="KCW73918">
    <property type="protein sequence ID" value="KCW73918"/>
    <property type="gene ID" value="EUGRSUZ_E02503"/>
</dbReference>
<dbReference type="Gramene" id="KCW73919">
    <property type="protein sequence ID" value="KCW73919"/>
    <property type="gene ID" value="EUGRSUZ_E02503"/>
</dbReference>
<proteinExistence type="predicted"/>
<dbReference type="OMA" id="LIMQEIC"/>
<evidence type="ECO:0000313" key="2">
    <source>
        <dbReference type="EMBL" id="KCW73918.1"/>
    </source>
</evidence>
<feature type="coiled-coil region" evidence="1">
    <location>
        <begin position="623"/>
        <end position="660"/>
    </location>
</feature>
<dbReference type="PANTHER" id="PTHR33883:SF10">
    <property type="entry name" value="WPP DOMAIN-ASSOCIATED PROTEIN"/>
    <property type="match status" value="1"/>
</dbReference>
<keyword evidence="1" id="KW-0175">Coiled coil</keyword>
<evidence type="ECO:0000256" key="1">
    <source>
        <dbReference type="SAM" id="Coils"/>
    </source>
</evidence>
<dbReference type="InterPro" id="IPR037490">
    <property type="entry name" value="WAP"/>
</dbReference>
<protein>
    <recommendedName>
        <fullName evidence="3">WPP domain-associated protein</fullName>
    </recommendedName>
</protein>
<name>A0A059C658_EUCGR</name>
<dbReference type="FunCoup" id="A0A059C658">
    <property type="interactions" value="493"/>
</dbReference>
<gene>
    <name evidence="2" type="ORF">EUGRSUZ_E02503</name>
</gene>
<sequence>MEELVGLESFRVTDNGAASCSDRPFGHVGNGRESESLDIDLLADLESYLQDINDRLTISRMVSDSVIKGMVSAVEQEAEEKIGEKQLEIARLQETLRVYRTVEGRDKLSPIPLSLLNEGNTQQDPFLVISNPQKDRDGNSDFLRSCISEVKEQLAKLKKEVNYVKGGNRCRRINSGDELVGLGGILLEDVSERLIGVDSTFNGLQSTLDSFFSQLKDMVHISKTSLREMQQEWELRAEIEAIVTTDYIRSLHSEFERKLWDLNSYSHGCENHWSLKKIKEITAPLREELVVLSNLLFGDDNGHLISQVSLEDGEECLINKRTDHLNRKLSGNHLLSASPWEASGKHDELIITRPENLDPAQLKHMGRDELISYFKTEMTKMKRFHESKIQEKTEEVFSLKREYMKDRGLSLTVRKDKEFEGLKRKIPEVLLKLDDILMESNTVPQSNGDAVSFGTMRERLEDLLTENHWLRGILSDKKKEVKCLLSQISNDAKQISSHSSAEAKLFEMIGNLSCKREDAQIEATISEVVYICVIKEMMAYIHHISGNLYAQKNIREDVHEIAHVAECSCQSEFENLNTESAILQGLDGMIFAEVLKDVKEKLRHSNDLYINEMKLRVSLEWEAMERERSLESKISENEKLKQETTQLALLVEEKEKLAQETASKLSIQMKQCDIISQELDLLKVESSRQQILIAKMDKESELMKGNLAQGLEQIKAYERELNNLNEKLSLAVEELSKANEERGLFLVANQEKENAVVLLRVKERENLKQLELMTGTVHELLKKVAGLEQSISEDIQRKNMRLGTLGFQLSSLGQKAIALRRMGYIYEQRLERKCSDLQKAEAEVDLLGDQVDTLLNLLEKVYIGLDHYSPILQHYPGIMEVLKLVRRELTGESLKLI</sequence>
<organism evidence="2">
    <name type="scientific">Eucalyptus grandis</name>
    <name type="common">Flooded gum</name>
    <dbReference type="NCBI Taxonomy" id="71139"/>
    <lineage>
        <taxon>Eukaryota</taxon>
        <taxon>Viridiplantae</taxon>
        <taxon>Streptophyta</taxon>
        <taxon>Embryophyta</taxon>
        <taxon>Tracheophyta</taxon>
        <taxon>Spermatophyta</taxon>
        <taxon>Magnoliopsida</taxon>
        <taxon>eudicotyledons</taxon>
        <taxon>Gunneridae</taxon>
        <taxon>Pentapetalae</taxon>
        <taxon>rosids</taxon>
        <taxon>malvids</taxon>
        <taxon>Myrtales</taxon>
        <taxon>Myrtaceae</taxon>
        <taxon>Myrtoideae</taxon>
        <taxon>Eucalypteae</taxon>
        <taxon>Eucalyptus</taxon>
    </lineage>
</organism>